<dbReference type="HOGENOM" id="CLU_1560869_0_0_11"/>
<dbReference type="PROSITE" id="PS51318">
    <property type="entry name" value="TAT"/>
    <property type="match status" value="1"/>
</dbReference>
<feature type="signal peptide" evidence="1">
    <location>
        <begin position="1"/>
        <end position="36"/>
    </location>
</feature>
<reference evidence="2 3" key="1">
    <citation type="journal article" date="2010" name="Stand. Genomic Sci.">
        <title>Complete genome sequence of Intrasporangium calvum type strain (7 KIP).</title>
        <authorList>
            <person name="Del Rio T.G."/>
            <person name="Chertkov O."/>
            <person name="Yasawong M."/>
            <person name="Lucas S."/>
            <person name="Deshpande S."/>
            <person name="Cheng J.F."/>
            <person name="Detter C."/>
            <person name="Tapia R."/>
            <person name="Han C."/>
            <person name="Goodwin L."/>
            <person name="Pitluck S."/>
            <person name="Liolios K."/>
            <person name="Ivanova N."/>
            <person name="Mavromatis K."/>
            <person name="Pati A."/>
            <person name="Chen A."/>
            <person name="Palaniappan K."/>
            <person name="Land M."/>
            <person name="Hauser L."/>
            <person name="Chang Y.J."/>
            <person name="Jeffries C.D."/>
            <person name="Rohde M."/>
            <person name="Pukall R."/>
            <person name="Sikorski J."/>
            <person name="Goker M."/>
            <person name="Woyke T."/>
            <person name="Bristow J."/>
            <person name="Eisen J.A."/>
            <person name="Markowitz V."/>
            <person name="Hugenholtz P."/>
            <person name="Kyrpides N.C."/>
            <person name="Klenk H.P."/>
            <person name="Lapidus A."/>
        </authorList>
    </citation>
    <scope>NUCLEOTIDE SEQUENCE [LARGE SCALE GENOMIC DNA]</scope>
    <source>
        <strain evidence="3">ATCC 23552 / DSM 43043 / JCM 3097 / NBRC 12989 / 7 KIP</strain>
    </source>
</reference>
<dbReference type="RefSeq" id="WP_013493439.1">
    <property type="nucleotide sequence ID" value="NC_014830.1"/>
</dbReference>
<dbReference type="EMBL" id="CP002343">
    <property type="protein sequence ID" value="ADU49125.1"/>
    <property type="molecule type" value="Genomic_DNA"/>
</dbReference>
<dbReference type="AlphaFoldDB" id="E6S8G3"/>
<name>E6S8G3_INTC7</name>
<sequence length="171" mass="18035">MTEEGQRKGVSRRTLVKGAAWAVPAVPIIVAAPAHAASPECIQITLGQKACKWPGATNYYSYNLELCFKNTCGGTYTVWVDHLENNSKKPLAKCGVGFEDQKIVLGPGFDGCIGPYAYSSCSSASTIRVYGWVGVKDTPDPYLIGEVATSGQVVLAECAGPTPCKALPTGC</sequence>
<feature type="chain" id="PRO_5003210471" description="Secreted protein" evidence="1">
    <location>
        <begin position="37"/>
        <end position="171"/>
    </location>
</feature>
<organism evidence="2 3">
    <name type="scientific">Intrasporangium calvum (strain ATCC 23552 / DSM 43043 / JCM 3097 / NBRC 12989 / NCIMB 10167 / NRRL B-3866 / 7 KIP)</name>
    <dbReference type="NCBI Taxonomy" id="710696"/>
    <lineage>
        <taxon>Bacteria</taxon>
        <taxon>Bacillati</taxon>
        <taxon>Actinomycetota</taxon>
        <taxon>Actinomycetes</taxon>
        <taxon>Micrococcales</taxon>
        <taxon>Intrasporangiaceae</taxon>
        <taxon>Intrasporangium</taxon>
    </lineage>
</organism>
<dbReference type="STRING" id="710696.Intca_2620"/>
<evidence type="ECO:0000313" key="3">
    <source>
        <dbReference type="Proteomes" id="UP000008914"/>
    </source>
</evidence>
<dbReference type="Proteomes" id="UP000008914">
    <property type="component" value="Chromosome"/>
</dbReference>
<protein>
    <recommendedName>
        <fullName evidence="4">Secreted protein</fullName>
    </recommendedName>
</protein>
<keyword evidence="3" id="KW-1185">Reference proteome</keyword>
<dbReference type="KEGG" id="ica:Intca_2620"/>
<evidence type="ECO:0008006" key="4">
    <source>
        <dbReference type="Google" id="ProtNLM"/>
    </source>
</evidence>
<evidence type="ECO:0000256" key="1">
    <source>
        <dbReference type="SAM" id="SignalP"/>
    </source>
</evidence>
<gene>
    <name evidence="2" type="ordered locus">Intca_2620</name>
</gene>
<proteinExistence type="predicted"/>
<evidence type="ECO:0000313" key="2">
    <source>
        <dbReference type="EMBL" id="ADU49125.1"/>
    </source>
</evidence>
<dbReference type="InterPro" id="IPR006311">
    <property type="entry name" value="TAT_signal"/>
</dbReference>
<accession>E6S8G3</accession>
<keyword evidence="1" id="KW-0732">Signal</keyword>